<reference evidence="3" key="1">
    <citation type="journal article" date="2019" name="Int. J. Syst. Evol. Microbiol.">
        <title>The Global Catalogue of Microorganisms (GCM) 10K type strain sequencing project: providing services to taxonomists for standard genome sequencing and annotation.</title>
        <authorList>
            <consortium name="The Broad Institute Genomics Platform"/>
            <consortium name="The Broad Institute Genome Sequencing Center for Infectious Disease"/>
            <person name="Wu L."/>
            <person name="Ma J."/>
        </authorList>
    </citation>
    <scope>NUCLEOTIDE SEQUENCE [LARGE SCALE GENOMIC DNA]</scope>
    <source>
        <strain evidence="3">CGMCC 1.16455</strain>
    </source>
</reference>
<gene>
    <name evidence="2" type="ORF">ACFPK8_09825</name>
</gene>
<sequence length="243" mass="25538">MTRISILRAERGPVRVAITPGLLQARTIERHATGAQVALVAGGATLVGGDHLGVDVHVGARCTLDLEDVGGMVAYPTDGRRSRFDVRIRLDRGATLVWRAHPFVIAAGAAVDRDMTATLDDGAALCLRETLVLGRTGERGGQIRNRLHVRDAEASPLHLEDLELSGDSPAAGVLGPHRVLDSVIQLGRRPAATAEDGPAGPVMLHLDAPGAIARTVADATHRTGLDGVFAQWSEELLTDAGFG</sequence>
<dbReference type="Proteomes" id="UP001595937">
    <property type="component" value="Unassembled WGS sequence"/>
</dbReference>
<dbReference type="GeneID" id="303297211"/>
<keyword evidence="1" id="KW-0143">Chaperone</keyword>
<evidence type="ECO:0000313" key="3">
    <source>
        <dbReference type="Proteomes" id="UP001595937"/>
    </source>
</evidence>
<evidence type="ECO:0000313" key="2">
    <source>
        <dbReference type="EMBL" id="MFC5297807.1"/>
    </source>
</evidence>
<protein>
    <submittedName>
        <fullName evidence="2">Urease accessory protein UreD</fullName>
    </submittedName>
</protein>
<accession>A0ABW0FEI5</accession>
<organism evidence="2 3">
    <name type="scientific">Brachybacterium tyrofermentans</name>
    <dbReference type="NCBI Taxonomy" id="47848"/>
    <lineage>
        <taxon>Bacteria</taxon>
        <taxon>Bacillati</taxon>
        <taxon>Actinomycetota</taxon>
        <taxon>Actinomycetes</taxon>
        <taxon>Micrococcales</taxon>
        <taxon>Dermabacteraceae</taxon>
        <taxon>Brachybacterium</taxon>
    </lineage>
</organism>
<comment type="caution">
    <text evidence="2">The sequence shown here is derived from an EMBL/GenBank/DDBJ whole genome shotgun (WGS) entry which is preliminary data.</text>
</comment>
<dbReference type="InterPro" id="IPR002669">
    <property type="entry name" value="UreD"/>
</dbReference>
<dbReference type="RefSeq" id="WP_193116429.1">
    <property type="nucleotide sequence ID" value="NZ_BAAAIR010000034.1"/>
</dbReference>
<dbReference type="Pfam" id="PF01774">
    <property type="entry name" value="UreD"/>
    <property type="match status" value="1"/>
</dbReference>
<name>A0ABW0FEI5_9MICO</name>
<proteinExistence type="predicted"/>
<dbReference type="EMBL" id="JBHSLN010000023">
    <property type="protein sequence ID" value="MFC5297807.1"/>
    <property type="molecule type" value="Genomic_DNA"/>
</dbReference>
<evidence type="ECO:0000256" key="1">
    <source>
        <dbReference type="ARBA" id="ARBA00023186"/>
    </source>
</evidence>
<keyword evidence="3" id="KW-1185">Reference proteome</keyword>